<comment type="caution">
    <text evidence="3">The sequence shown here is derived from an EMBL/GenBank/DDBJ whole genome shotgun (WGS) entry which is preliminary data.</text>
</comment>
<protein>
    <submittedName>
        <fullName evidence="3">N5,N10-methylene tetrahydromethanopterin reductase</fullName>
    </submittedName>
</protein>
<dbReference type="InterPro" id="IPR050766">
    <property type="entry name" value="Bact_Lucif_Oxidored"/>
</dbReference>
<name>A0ABQ3V9I8_9CHLR</name>
<dbReference type="EMBL" id="BNJJ01000002">
    <property type="protein sequence ID" value="GHO82797.1"/>
    <property type="molecule type" value="Genomic_DNA"/>
</dbReference>
<dbReference type="InterPro" id="IPR011251">
    <property type="entry name" value="Luciferase-like_dom"/>
</dbReference>
<evidence type="ECO:0000259" key="2">
    <source>
        <dbReference type="Pfam" id="PF00296"/>
    </source>
</evidence>
<dbReference type="PANTHER" id="PTHR30137">
    <property type="entry name" value="LUCIFERASE-LIKE MONOOXYGENASE"/>
    <property type="match status" value="1"/>
</dbReference>
<dbReference type="InterPro" id="IPR019949">
    <property type="entry name" value="CmoO-like"/>
</dbReference>
<evidence type="ECO:0000256" key="1">
    <source>
        <dbReference type="ARBA" id="ARBA00007789"/>
    </source>
</evidence>
<organism evidence="3 4">
    <name type="scientific">Dictyobacter formicarum</name>
    <dbReference type="NCBI Taxonomy" id="2778368"/>
    <lineage>
        <taxon>Bacteria</taxon>
        <taxon>Bacillati</taxon>
        <taxon>Chloroflexota</taxon>
        <taxon>Ktedonobacteria</taxon>
        <taxon>Ktedonobacterales</taxon>
        <taxon>Dictyobacteraceae</taxon>
        <taxon>Dictyobacter</taxon>
    </lineage>
</organism>
<evidence type="ECO:0000313" key="3">
    <source>
        <dbReference type="EMBL" id="GHO82797.1"/>
    </source>
</evidence>
<dbReference type="Pfam" id="PF00296">
    <property type="entry name" value="Bac_luciferase"/>
    <property type="match status" value="1"/>
</dbReference>
<dbReference type="SUPFAM" id="SSF51679">
    <property type="entry name" value="Bacterial luciferase-like"/>
    <property type="match status" value="1"/>
</dbReference>
<dbReference type="NCBIfam" id="TIGR03558">
    <property type="entry name" value="oxido_grp_1"/>
    <property type="match status" value="1"/>
</dbReference>
<evidence type="ECO:0000313" key="4">
    <source>
        <dbReference type="Proteomes" id="UP000635565"/>
    </source>
</evidence>
<dbReference type="Gene3D" id="3.20.20.30">
    <property type="entry name" value="Luciferase-like domain"/>
    <property type="match status" value="1"/>
</dbReference>
<dbReference type="InterPro" id="IPR036661">
    <property type="entry name" value="Luciferase-like_sf"/>
</dbReference>
<gene>
    <name evidence="3" type="ORF">KSZ_08030</name>
</gene>
<sequence length="359" mass="38916">MSLPLSILDLSPVDSGSTSAEALHNTIELARLADQLGYTRYWLAEHHNTSMTASPAPEIMIGHVAQATSRIRVGSGGVMLPNHSPLKVAENFQVLEALHPGRIDLGIGRAPGTDPRTALALRRSRETLNADDFPEQLAELLAFSNADETFPAGHPFKSVKAIPTNISLPPIWLLGSSDFSAQAAAALGVGFAFAHHINPEFALPAIQMYRDQFVPSKQMQTSRVILTTGVICAETDEQAQELAAAMALAWLRLRTGHAGPLPSPEEARTYHYTMAEQAVVSETRRKQIVGRPEVVREQLLNLVQQTGADELMISAMVYGHKNRSKAFELLASAFQLPSFSTENAATSIAEHPVHQVPSL</sequence>
<proteinExistence type="predicted"/>
<feature type="domain" description="Luciferase-like" evidence="2">
    <location>
        <begin position="6"/>
        <end position="309"/>
    </location>
</feature>
<dbReference type="Proteomes" id="UP000635565">
    <property type="component" value="Unassembled WGS sequence"/>
</dbReference>
<accession>A0ABQ3V9I8</accession>
<reference evidence="3 4" key="1">
    <citation type="journal article" date="2021" name="Int. J. Syst. Evol. Microbiol.">
        <title>Reticulibacter mediterranei gen. nov., sp. nov., within the new family Reticulibacteraceae fam. nov., and Ktedonospora formicarum gen. nov., sp. nov., Ktedonobacter robiniae sp. nov., Dictyobacter formicarum sp. nov. and Dictyobacter arantiisoli sp. nov., belonging to the class Ktedonobacteria.</title>
        <authorList>
            <person name="Yabe S."/>
            <person name="Zheng Y."/>
            <person name="Wang C.M."/>
            <person name="Sakai Y."/>
            <person name="Abe K."/>
            <person name="Yokota A."/>
            <person name="Donadio S."/>
            <person name="Cavaletti L."/>
            <person name="Monciardini P."/>
        </authorList>
    </citation>
    <scope>NUCLEOTIDE SEQUENCE [LARGE SCALE GENOMIC DNA]</scope>
    <source>
        <strain evidence="3 4">SOSP1-9</strain>
    </source>
</reference>
<dbReference type="CDD" id="cd00347">
    <property type="entry name" value="Flavin_utilizing_monoxygenases"/>
    <property type="match status" value="1"/>
</dbReference>
<dbReference type="RefSeq" id="WP_201360439.1">
    <property type="nucleotide sequence ID" value="NZ_BNJJ01000002.1"/>
</dbReference>
<comment type="similarity">
    <text evidence="1">To bacterial alkanal monooxygenase alpha and beta chains.</text>
</comment>
<keyword evidence="4" id="KW-1185">Reference proteome</keyword>
<dbReference type="PANTHER" id="PTHR30137:SF6">
    <property type="entry name" value="LUCIFERASE-LIKE MONOOXYGENASE"/>
    <property type="match status" value="1"/>
</dbReference>